<dbReference type="PANTHER" id="PTHR39614:SF2">
    <property type="entry name" value="INTEGRAL MEMBRANE PROTEIN"/>
    <property type="match status" value="1"/>
</dbReference>
<feature type="transmembrane region" description="Helical" evidence="2">
    <location>
        <begin position="101"/>
        <end position="123"/>
    </location>
</feature>
<feature type="transmembrane region" description="Helical" evidence="2">
    <location>
        <begin position="254"/>
        <end position="273"/>
    </location>
</feature>
<comment type="caution">
    <text evidence="4">The sequence shown here is derived from an EMBL/GenBank/DDBJ whole genome shotgun (WGS) entry which is preliminary data.</text>
</comment>
<dbReference type="OrthoDB" id="3918601at2759"/>
<evidence type="ECO:0000256" key="2">
    <source>
        <dbReference type="SAM" id="Phobius"/>
    </source>
</evidence>
<feature type="compositionally biased region" description="Polar residues" evidence="1">
    <location>
        <begin position="288"/>
        <end position="308"/>
    </location>
</feature>
<protein>
    <recommendedName>
        <fullName evidence="3">Rhodopsin domain-containing protein</fullName>
    </recommendedName>
</protein>
<dbReference type="RefSeq" id="XP_007738019.1">
    <property type="nucleotide sequence ID" value="XM_007739829.1"/>
</dbReference>
<accession>W9Y4Y0</accession>
<gene>
    <name evidence="4" type="ORF">A1O3_09736</name>
</gene>
<dbReference type="Proteomes" id="UP000019478">
    <property type="component" value="Unassembled WGS sequence"/>
</dbReference>
<dbReference type="STRING" id="1182542.W9Y4Y0"/>
<reference evidence="4 5" key="1">
    <citation type="submission" date="2013-03" db="EMBL/GenBank/DDBJ databases">
        <title>The Genome Sequence of Capronia epimyces CBS 606.96.</title>
        <authorList>
            <consortium name="The Broad Institute Genomics Platform"/>
            <person name="Cuomo C."/>
            <person name="de Hoog S."/>
            <person name="Gorbushina A."/>
            <person name="Walker B."/>
            <person name="Young S.K."/>
            <person name="Zeng Q."/>
            <person name="Gargeya S."/>
            <person name="Fitzgerald M."/>
            <person name="Haas B."/>
            <person name="Abouelleil A."/>
            <person name="Allen A.W."/>
            <person name="Alvarado L."/>
            <person name="Arachchi H.M."/>
            <person name="Berlin A.M."/>
            <person name="Chapman S.B."/>
            <person name="Gainer-Dewar J."/>
            <person name="Goldberg J."/>
            <person name="Griggs A."/>
            <person name="Gujja S."/>
            <person name="Hansen M."/>
            <person name="Howarth C."/>
            <person name="Imamovic A."/>
            <person name="Ireland A."/>
            <person name="Larimer J."/>
            <person name="McCowan C."/>
            <person name="Murphy C."/>
            <person name="Pearson M."/>
            <person name="Poon T.W."/>
            <person name="Priest M."/>
            <person name="Roberts A."/>
            <person name="Saif S."/>
            <person name="Shea T."/>
            <person name="Sisk P."/>
            <person name="Sykes S."/>
            <person name="Wortman J."/>
            <person name="Nusbaum C."/>
            <person name="Birren B."/>
        </authorList>
    </citation>
    <scope>NUCLEOTIDE SEQUENCE [LARGE SCALE GENOMIC DNA]</scope>
    <source>
        <strain evidence="4 5">CBS 606.96</strain>
    </source>
</reference>
<feature type="compositionally biased region" description="Basic and acidic residues" evidence="1">
    <location>
        <begin position="321"/>
        <end position="338"/>
    </location>
</feature>
<dbReference type="HOGENOM" id="CLU_036632_1_0_1"/>
<keyword evidence="2" id="KW-1133">Transmembrane helix</keyword>
<evidence type="ECO:0000256" key="1">
    <source>
        <dbReference type="SAM" id="MobiDB-lite"/>
    </source>
</evidence>
<keyword evidence="5" id="KW-1185">Reference proteome</keyword>
<dbReference type="eggNOG" id="ENOG502SMZV">
    <property type="taxonomic scope" value="Eukaryota"/>
</dbReference>
<feature type="transmembrane region" description="Helical" evidence="2">
    <location>
        <begin position="26"/>
        <end position="47"/>
    </location>
</feature>
<feature type="transmembrane region" description="Helical" evidence="2">
    <location>
        <begin position="181"/>
        <end position="204"/>
    </location>
</feature>
<feature type="transmembrane region" description="Helical" evidence="2">
    <location>
        <begin position="59"/>
        <end position="81"/>
    </location>
</feature>
<name>W9Y4Y0_9EURO</name>
<sequence>MADSAAADPTTSGDRYFRITDQDHRGSILVVSVICVVYIPMILSLRGTFTGNQIGMDEYLAIAASVIGVLQYVMIFVAISHGFGRSYFDIGSSDAGSIGRLYIASIVLFFVALFLTKCCVILLCRKLFSVNMRRSRLMCDSVVVICGLWCLGAILGVTVGCGSLGQIGYRGSFCHDLTTRWNAVAVIDAVTELLIFSLSVIVVVPLQMRLDRKIAVMLAFAPRLITIILIGLHAHYIDLTRHSSNPGVEIVTPVVYQQVQLLFALVSAALPALNRGLRKFNTSMGSTWMETTASQSSRQATRQKTGRGTRSIPLKSLNKSQDSDSRSKRRSLDEDKVVAGEQPQQQDPNFRPDKVQYNTSTYWGNNAIEPDARSGESQDSQNSEANIIRKDMQWQVRYENNNTPA</sequence>
<dbReference type="AlphaFoldDB" id="W9Y4Y0"/>
<dbReference type="GeneID" id="19173819"/>
<dbReference type="PANTHER" id="PTHR39614">
    <property type="entry name" value="INTEGRAL MEMBRANE PROTEIN"/>
    <property type="match status" value="1"/>
</dbReference>
<organism evidence="4 5">
    <name type="scientific">Capronia epimyces CBS 606.96</name>
    <dbReference type="NCBI Taxonomy" id="1182542"/>
    <lineage>
        <taxon>Eukaryota</taxon>
        <taxon>Fungi</taxon>
        <taxon>Dikarya</taxon>
        <taxon>Ascomycota</taxon>
        <taxon>Pezizomycotina</taxon>
        <taxon>Eurotiomycetes</taxon>
        <taxon>Chaetothyriomycetidae</taxon>
        <taxon>Chaetothyriales</taxon>
        <taxon>Herpotrichiellaceae</taxon>
        <taxon>Capronia</taxon>
    </lineage>
</organism>
<evidence type="ECO:0000259" key="3">
    <source>
        <dbReference type="Pfam" id="PF20684"/>
    </source>
</evidence>
<feature type="transmembrane region" description="Helical" evidence="2">
    <location>
        <begin position="143"/>
        <end position="169"/>
    </location>
</feature>
<keyword evidence="2" id="KW-0472">Membrane</keyword>
<evidence type="ECO:0000313" key="5">
    <source>
        <dbReference type="Proteomes" id="UP000019478"/>
    </source>
</evidence>
<feature type="region of interest" description="Disordered" evidence="1">
    <location>
        <begin position="288"/>
        <end position="405"/>
    </location>
</feature>
<keyword evidence="2" id="KW-0812">Transmembrane</keyword>
<feature type="domain" description="Rhodopsin" evidence="3">
    <location>
        <begin position="49"/>
        <end position="277"/>
    </location>
</feature>
<feature type="transmembrane region" description="Helical" evidence="2">
    <location>
        <begin position="216"/>
        <end position="234"/>
    </location>
</feature>
<proteinExistence type="predicted"/>
<evidence type="ECO:0000313" key="4">
    <source>
        <dbReference type="EMBL" id="EXJ77509.1"/>
    </source>
</evidence>
<dbReference type="InterPro" id="IPR049326">
    <property type="entry name" value="Rhodopsin_dom_fungi"/>
</dbReference>
<dbReference type="EMBL" id="AMGY01000010">
    <property type="protein sequence ID" value="EXJ77509.1"/>
    <property type="molecule type" value="Genomic_DNA"/>
</dbReference>
<dbReference type="Pfam" id="PF20684">
    <property type="entry name" value="Fung_rhodopsin"/>
    <property type="match status" value="1"/>
</dbReference>